<accession>A0A2X0P2P4</accession>
<dbReference type="EMBL" id="FQNC01000045">
    <property type="protein sequence ID" value="SGY60477.1"/>
    <property type="molecule type" value="Genomic_DNA"/>
</dbReference>
<reference evidence="1 2" key="1">
    <citation type="submission" date="2016-11" db="EMBL/GenBank/DDBJ databases">
        <authorList>
            <person name="Jaros S."/>
            <person name="Januszkiewicz K."/>
            <person name="Wedrychowicz H."/>
        </authorList>
    </citation>
    <scope>NUCLEOTIDE SEQUENCE [LARGE SCALE GENOMIC DNA]</scope>
</reference>
<evidence type="ECO:0000313" key="2">
    <source>
        <dbReference type="Proteomes" id="UP000249464"/>
    </source>
</evidence>
<evidence type="ECO:0000313" key="1">
    <source>
        <dbReference type="EMBL" id="SGY60477.1"/>
    </source>
</evidence>
<gene>
    <name evidence="1" type="primary">BQ5605_C007g04438</name>
    <name evidence="1" type="ORF">BQ5605_C007G04438</name>
</gene>
<protein>
    <submittedName>
        <fullName evidence="1">BQ5605_C007g04438 protein</fullName>
    </submittedName>
</protein>
<sequence length="190" mass="20914">MFPDARSIVLYACATPRKARLRRAIKIMSLPPHDKDNPIPDSLKRTIDVVKLVHASLSAEVLTENARRDLVIKLSLEAGSTRKRRLWECRTGLLAGTAAFTPPLVAHFLVSKDVRDFVEANGSRYWTNEGYYRRRATSAALAPLDPANGEGPSIIAPATPSTAVVYVAPQIVTIKGVGEVPSRTFPKRER</sequence>
<name>A0A2X0P2P4_9BASI</name>
<dbReference type="AlphaFoldDB" id="A0A2X0P2P4"/>
<keyword evidence="2" id="KW-1185">Reference proteome</keyword>
<organism evidence="1 2">
    <name type="scientific">Microbotryum silenes-dioicae</name>
    <dbReference type="NCBI Taxonomy" id="796604"/>
    <lineage>
        <taxon>Eukaryota</taxon>
        <taxon>Fungi</taxon>
        <taxon>Dikarya</taxon>
        <taxon>Basidiomycota</taxon>
        <taxon>Pucciniomycotina</taxon>
        <taxon>Microbotryomycetes</taxon>
        <taxon>Microbotryales</taxon>
        <taxon>Microbotryaceae</taxon>
        <taxon>Microbotryum</taxon>
    </lineage>
</organism>
<proteinExistence type="predicted"/>
<dbReference type="Proteomes" id="UP000249464">
    <property type="component" value="Unassembled WGS sequence"/>
</dbReference>